<dbReference type="EMBL" id="GBXM01094752">
    <property type="protein sequence ID" value="JAH13825.1"/>
    <property type="molecule type" value="Transcribed_RNA"/>
</dbReference>
<name>A0A0E9QBZ0_ANGAN</name>
<organism evidence="1">
    <name type="scientific">Anguilla anguilla</name>
    <name type="common">European freshwater eel</name>
    <name type="synonym">Muraena anguilla</name>
    <dbReference type="NCBI Taxonomy" id="7936"/>
    <lineage>
        <taxon>Eukaryota</taxon>
        <taxon>Metazoa</taxon>
        <taxon>Chordata</taxon>
        <taxon>Craniata</taxon>
        <taxon>Vertebrata</taxon>
        <taxon>Euteleostomi</taxon>
        <taxon>Actinopterygii</taxon>
        <taxon>Neopterygii</taxon>
        <taxon>Teleostei</taxon>
        <taxon>Anguilliformes</taxon>
        <taxon>Anguillidae</taxon>
        <taxon>Anguilla</taxon>
    </lineage>
</organism>
<reference evidence="1" key="2">
    <citation type="journal article" date="2015" name="Fish Shellfish Immunol.">
        <title>Early steps in the European eel (Anguilla anguilla)-Vibrio vulnificus interaction in the gills: Role of the RtxA13 toxin.</title>
        <authorList>
            <person name="Callol A."/>
            <person name="Pajuelo D."/>
            <person name="Ebbesson L."/>
            <person name="Teles M."/>
            <person name="MacKenzie S."/>
            <person name="Amaro C."/>
        </authorList>
    </citation>
    <scope>NUCLEOTIDE SEQUENCE</scope>
</reference>
<proteinExistence type="predicted"/>
<sequence>MTVWNADKLIRGREGRV</sequence>
<dbReference type="AlphaFoldDB" id="A0A0E9QBZ0"/>
<reference evidence="1" key="1">
    <citation type="submission" date="2014-11" db="EMBL/GenBank/DDBJ databases">
        <authorList>
            <person name="Amaro Gonzalez C."/>
        </authorList>
    </citation>
    <scope>NUCLEOTIDE SEQUENCE</scope>
</reference>
<evidence type="ECO:0000313" key="1">
    <source>
        <dbReference type="EMBL" id="JAH13825.1"/>
    </source>
</evidence>
<protein>
    <submittedName>
        <fullName evidence="1">Uncharacterized protein</fullName>
    </submittedName>
</protein>
<accession>A0A0E9QBZ0</accession>